<dbReference type="InterPro" id="IPR036020">
    <property type="entry name" value="WW_dom_sf"/>
</dbReference>
<dbReference type="Gene3D" id="2.20.70.10">
    <property type="match status" value="2"/>
</dbReference>
<keyword evidence="12" id="KW-1185">Reference proteome</keyword>
<dbReference type="InterPro" id="IPR057747">
    <property type="entry name" value="WWC1_hairpin"/>
</dbReference>
<feature type="compositionally biased region" description="Low complexity" evidence="9">
    <location>
        <begin position="1025"/>
        <end position="1035"/>
    </location>
</feature>
<keyword evidence="7" id="KW-0472">Membrane</keyword>
<comment type="subcellular location">
    <subcellularLocation>
        <location evidence="1">Cell membrane</location>
    </subcellularLocation>
    <subcellularLocation>
        <location evidence="2">Cytoplasm</location>
    </subcellularLocation>
</comment>
<evidence type="ECO:0000256" key="8">
    <source>
        <dbReference type="SAM" id="Coils"/>
    </source>
</evidence>
<dbReference type="CDD" id="cd00201">
    <property type="entry name" value="WW"/>
    <property type="match status" value="2"/>
</dbReference>
<dbReference type="GO" id="GO:0046621">
    <property type="term" value="P:negative regulation of organ growth"/>
    <property type="evidence" value="ECO:0007669"/>
    <property type="project" value="TreeGrafter"/>
</dbReference>
<evidence type="ECO:0000256" key="6">
    <source>
        <dbReference type="ARBA" id="ARBA00022737"/>
    </source>
</evidence>
<dbReference type="InterPro" id="IPR001202">
    <property type="entry name" value="WW_dom"/>
</dbReference>
<comment type="caution">
    <text evidence="11">The sequence shown here is derived from an EMBL/GenBank/DDBJ whole genome shotgun (WGS) entry which is preliminary data.</text>
</comment>
<dbReference type="SUPFAM" id="SSF51045">
    <property type="entry name" value="WW domain"/>
    <property type="match status" value="2"/>
</dbReference>
<feature type="domain" description="WW" evidence="10">
    <location>
        <begin position="13"/>
        <end position="46"/>
    </location>
</feature>
<accession>A0A1W0WSP3</accession>
<keyword evidence="5" id="KW-0597">Phosphoprotein</keyword>
<evidence type="ECO:0000256" key="9">
    <source>
        <dbReference type="SAM" id="MobiDB-lite"/>
    </source>
</evidence>
<evidence type="ECO:0000256" key="5">
    <source>
        <dbReference type="ARBA" id="ARBA00022553"/>
    </source>
</evidence>
<proteinExistence type="predicted"/>
<dbReference type="EMBL" id="MTYJ01000051">
    <property type="protein sequence ID" value="OQV18228.1"/>
    <property type="molecule type" value="Genomic_DNA"/>
</dbReference>
<feature type="region of interest" description="Disordered" evidence="9">
    <location>
        <begin position="962"/>
        <end position="1051"/>
    </location>
</feature>
<evidence type="ECO:0000256" key="7">
    <source>
        <dbReference type="ARBA" id="ARBA00023136"/>
    </source>
</evidence>
<dbReference type="GO" id="GO:0006355">
    <property type="term" value="P:regulation of DNA-templated transcription"/>
    <property type="evidence" value="ECO:0007669"/>
    <property type="project" value="TreeGrafter"/>
</dbReference>
<feature type="compositionally biased region" description="Pro residues" evidence="9">
    <location>
        <begin position="1261"/>
        <end position="1270"/>
    </location>
</feature>
<feature type="region of interest" description="Disordered" evidence="9">
    <location>
        <begin position="1253"/>
        <end position="1272"/>
    </location>
</feature>
<dbReference type="InterPro" id="IPR051105">
    <property type="entry name" value="WWC/KIBRA_Hippo_Reg"/>
</dbReference>
<dbReference type="PANTHER" id="PTHR14791">
    <property type="entry name" value="BOMB/KIRA PROTEINS"/>
    <property type="match status" value="1"/>
</dbReference>
<feature type="compositionally biased region" description="Low complexity" evidence="9">
    <location>
        <begin position="615"/>
        <end position="626"/>
    </location>
</feature>
<feature type="region of interest" description="Disordered" evidence="9">
    <location>
        <begin position="498"/>
        <end position="529"/>
    </location>
</feature>
<dbReference type="GO" id="GO:0060090">
    <property type="term" value="F:molecular adaptor activity"/>
    <property type="evidence" value="ECO:0007669"/>
    <property type="project" value="TreeGrafter"/>
</dbReference>
<dbReference type="Proteomes" id="UP000192578">
    <property type="component" value="Unassembled WGS sequence"/>
</dbReference>
<feature type="coiled-coil region" evidence="8">
    <location>
        <begin position="308"/>
        <end position="335"/>
    </location>
</feature>
<dbReference type="PROSITE" id="PS01159">
    <property type="entry name" value="WW_DOMAIN_1"/>
    <property type="match status" value="1"/>
</dbReference>
<protein>
    <submittedName>
        <fullName evidence="11">Protein KIBRA</fullName>
    </submittedName>
</protein>
<feature type="compositionally biased region" description="Low complexity" evidence="9">
    <location>
        <begin position="498"/>
        <end position="520"/>
    </location>
</feature>
<feature type="coiled-coil region" evidence="8">
    <location>
        <begin position="164"/>
        <end position="191"/>
    </location>
</feature>
<evidence type="ECO:0000256" key="1">
    <source>
        <dbReference type="ARBA" id="ARBA00004236"/>
    </source>
</evidence>
<evidence type="ECO:0000256" key="3">
    <source>
        <dbReference type="ARBA" id="ARBA00022475"/>
    </source>
</evidence>
<sequence length="1317" mass="145105">MVDSAEAISDDYSDLPEGWVVAQDVDGKIFFVDHTNKLTTWVDPRQRVAQPTAFSDCAGDELPTGWERAYDPKVGIYFINHNTKTNHMEDPREKWKTMQEEMLKDYLHTAQDDLDAKREIYGVKEQRLRLAQDDFDQLNQRLDHFGGSKQSLCSNTSNYARYDVDLLKADVALAKSRVTRLQRELRQIDTEVRLKQRGLQSLTQVEQRFQETQGAYSIVEAQALLAELQRIQYSLSCGEKEKQELIHSLAQLKDDILSNRDQQQQQHQHGSSPDNSYLCLPQERFCAASQTDISGDLGSSSGVRIADLARRRLEYDETRQEVSDLRHRLAQVQNQMVPGQADADYDRILLIQEKEQLLHELCSLHASSRSVEQARVIQQEILKLEHDFRGKKDSSERSLAMRFKLQEEKTNLIAQLRGVMNRQASLESALRSLSTSTLSISSSRGSLNGSLLSIDCSLGGSGSSLDIASDGSGYQSGANKSGVNMQELHKRVERLLQQSGSLQSPSSSSSFSSLAATTSQDDSVGRWSNSQIVSRNRNLPGEVSARLLGAAAGGGLSSSFSSMASPDGAFPSQLPSYDQAFLEHQRRLTSRNYVTDRQQQQHSLGAVNQDNQDKSSLSSPTAASASRPEGIASYLSPSQLTRYPVDTISSSLGSQLLYDTSLSASARFPGDHLPPLTAISEGAMGTDTTTTATRPLRNLSLQSVAGDSGVDDSDCITAADFHRQTVTAQVQLRFWYNKRDLVLNVGIEQLSNVFCLCSSPNVQVSIRMGLVPAEGGAVGDVSTQRLPVTDNCLAFSDVFQFHLHRNIISTKTLQLNVLAFRHTSDLSGECLGTSLVSLADYSETSWFTKWVNVVRQTPAPPLQPRTQLSSQERMSAPLVSSIKPICASRSPFIANLLASSRVIECDVDDNDNGDGGKSESDCVSVIIRDESSDDSTIASTSQASTLTRGQQFIGDFDEFDEEDEFHTEENSEDDENGDALRDSPSSVVSVAEYPSSSLDAESGYGHSGDTLAELCDKETNTDMAGSLSGSMSSLSVKPNAGSSRRGLTGNHSLDTDSFARYSCRLNRSDSDSCVPHQRQVSGDTINFARAALDRRSLRRPATSKNVRPVHQLVKHQPINVKTGLDLELDLKASQVKLQNLNDEVSRLRSLAEKLVEVKNSTDGELPEWFTELEKDLGNVVSIKEEENGPTTPRATKVNRMLRKTLKEIQKFQRSKSGQKPELAAFRKTISSFMNVSHSIRVSDALYRPEEDETMPTKPAITPTPPTPPTPSTITTTQIVISHPSPITAVPPPAVVGNRVVVFAPRKFFDKDRRGVEV</sequence>
<dbReference type="Pfam" id="PF00397">
    <property type="entry name" value="WW"/>
    <property type="match status" value="2"/>
</dbReference>
<gene>
    <name evidence="11" type="ORF">BV898_07624</name>
</gene>
<evidence type="ECO:0000256" key="2">
    <source>
        <dbReference type="ARBA" id="ARBA00004496"/>
    </source>
</evidence>
<dbReference type="PANTHER" id="PTHR14791:SF29">
    <property type="entry name" value="PROTEIN KIBRA"/>
    <property type="match status" value="1"/>
</dbReference>
<evidence type="ECO:0000313" key="12">
    <source>
        <dbReference type="Proteomes" id="UP000192578"/>
    </source>
</evidence>
<organism evidence="11 12">
    <name type="scientific">Hypsibius exemplaris</name>
    <name type="common">Freshwater tardigrade</name>
    <dbReference type="NCBI Taxonomy" id="2072580"/>
    <lineage>
        <taxon>Eukaryota</taxon>
        <taxon>Metazoa</taxon>
        <taxon>Ecdysozoa</taxon>
        <taxon>Tardigrada</taxon>
        <taxon>Eutardigrada</taxon>
        <taxon>Parachela</taxon>
        <taxon>Hypsibioidea</taxon>
        <taxon>Hypsibiidae</taxon>
        <taxon>Hypsibius</taxon>
    </lineage>
</organism>
<feature type="domain" description="WW" evidence="10">
    <location>
        <begin position="60"/>
        <end position="93"/>
    </location>
</feature>
<keyword evidence="4" id="KW-0963">Cytoplasm</keyword>
<dbReference type="SMART" id="SM00456">
    <property type="entry name" value="WW"/>
    <property type="match status" value="2"/>
</dbReference>
<keyword evidence="8" id="KW-0175">Coiled coil</keyword>
<feature type="compositionally biased region" description="Acidic residues" evidence="9">
    <location>
        <begin position="962"/>
        <end position="977"/>
    </location>
</feature>
<dbReference type="Pfam" id="PF25802">
    <property type="entry name" value="WWC1"/>
    <property type="match status" value="1"/>
</dbReference>
<dbReference type="GO" id="GO:0019900">
    <property type="term" value="F:kinase binding"/>
    <property type="evidence" value="ECO:0007669"/>
    <property type="project" value="TreeGrafter"/>
</dbReference>
<keyword evidence="6" id="KW-0677">Repeat</keyword>
<dbReference type="GO" id="GO:0005737">
    <property type="term" value="C:cytoplasm"/>
    <property type="evidence" value="ECO:0007669"/>
    <property type="project" value="UniProtKB-SubCell"/>
</dbReference>
<feature type="compositionally biased region" description="Polar residues" evidence="9">
    <location>
        <begin position="983"/>
        <end position="999"/>
    </location>
</feature>
<dbReference type="OrthoDB" id="2020426at2759"/>
<dbReference type="InterPro" id="IPR035892">
    <property type="entry name" value="C2_domain_sf"/>
</dbReference>
<dbReference type="GO" id="GO:0035330">
    <property type="term" value="P:regulation of hippo signaling"/>
    <property type="evidence" value="ECO:0007669"/>
    <property type="project" value="TreeGrafter"/>
</dbReference>
<evidence type="ECO:0000313" key="11">
    <source>
        <dbReference type="EMBL" id="OQV18228.1"/>
    </source>
</evidence>
<dbReference type="GO" id="GO:0016477">
    <property type="term" value="P:cell migration"/>
    <property type="evidence" value="ECO:0007669"/>
    <property type="project" value="TreeGrafter"/>
</dbReference>
<feature type="region of interest" description="Disordered" evidence="9">
    <location>
        <begin position="592"/>
        <end position="629"/>
    </location>
</feature>
<name>A0A1W0WSP3_HYPEX</name>
<keyword evidence="3" id="KW-1003">Cell membrane</keyword>
<evidence type="ECO:0000256" key="4">
    <source>
        <dbReference type="ARBA" id="ARBA00022490"/>
    </source>
</evidence>
<evidence type="ECO:0000259" key="10">
    <source>
        <dbReference type="PROSITE" id="PS50020"/>
    </source>
</evidence>
<dbReference type="PROSITE" id="PS50020">
    <property type="entry name" value="WW_DOMAIN_2"/>
    <property type="match status" value="2"/>
</dbReference>
<reference evidence="12" key="1">
    <citation type="submission" date="2017-01" db="EMBL/GenBank/DDBJ databases">
        <title>Comparative genomics of anhydrobiosis in the tardigrade Hypsibius dujardini.</title>
        <authorList>
            <person name="Yoshida Y."/>
            <person name="Koutsovoulos G."/>
            <person name="Laetsch D."/>
            <person name="Stevens L."/>
            <person name="Kumar S."/>
            <person name="Horikawa D."/>
            <person name="Ishino K."/>
            <person name="Komine S."/>
            <person name="Tomita M."/>
            <person name="Blaxter M."/>
            <person name="Arakawa K."/>
        </authorList>
    </citation>
    <scope>NUCLEOTIDE SEQUENCE [LARGE SCALE GENOMIC DNA]</scope>
    <source>
        <strain evidence="12">Z151</strain>
    </source>
</reference>
<feature type="compositionally biased region" description="Polar residues" evidence="9">
    <location>
        <begin position="592"/>
        <end position="610"/>
    </location>
</feature>
<dbReference type="Gene3D" id="2.60.40.150">
    <property type="entry name" value="C2 domain"/>
    <property type="match status" value="1"/>
</dbReference>
<feature type="coiled-coil region" evidence="8">
    <location>
        <begin position="1130"/>
        <end position="1157"/>
    </location>
</feature>